<feature type="domain" description="Bacterial Ig-like" evidence="8">
    <location>
        <begin position="582"/>
        <end position="669"/>
    </location>
</feature>
<dbReference type="GO" id="GO:0015926">
    <property type="term" value="F:glucosidase activity"/>
    <property type="evidence" value="ECO:0007669"/>
    <property type="project" value="InterPro"/>
</dbReference>
<dbReference type="Gene3D" id="2.60.120.260">
    <property type="entry name" value="Galactose-binding domain-like"/>
    <property type="match status" value="1"/>
</dbReference>
<dbReference type="EMBL" id="JACHVX010000006">
    <property type="protein sequence ID" value="MBB2924674.1"/>
    <property type="molecule type" value="Genomic_DNA"/>
</dbReference>
<comment type="similarity">
    <text evidence="2 6">Belongs to the glycosyl hydrolase 53 family.</text>
</comment>
<gene>
    <name evidence="9" type="ORF">FHR80_003610</name>
</gene>
<evidence type="ECO:0000259" key="8">
    <source>
        <dbReference type="Pfam" id="PF16640"/>
    </source>
</evidence>
<name>A0A7W4UI92_9CELL</name>
<dbReference type="RefSeq" id="WP_183297471.1">
    <property type="nucleotide sequence ID" value="NZ_JACHVX010000006.1"/>
</dbReference>
<evidence type="ECO:0000256" key="1">
    <source>
        <dbReference type="ARBA" id="ARBA00001695"/>
    </source>
</evidence>
<dbReference type="InterPro" id="IPR032109">
    <property type="entry name" value="Big_3_5"/>
</dbReference>
<dbReference type="PROSITE" id="PS51318">
    <property type="entry name" value="TAT"/>
    <property type="match status" value="1"/>
</dbReference>
<comment type="caution">
    <text evidence="9">The sequence shown here is derived from an EMBL/GenBank/DDBJ whole genome shotgun (WGS) entry which is preliminary data.</text>
</comment>
<dbReference type="Pfam" id="PF07745">
    <property type="entry name" value="Glyco_hydro_53"/>
    <property type="match status" value="1"/>
</dbReference>
<evidence type="ECO:0000256" key="4">
    <source>
        <dbReference type="ARBA" id="ARBA00022801"/>
    </source>
</evidence>
<dbReference type="PANTHER" id="PTHR34983:SF1">
    <property type="entry name" value="ARABINOGALACTAN ENDO-BETA-1,4-GALACTANASE A"/>
    <property type="match status" value="1"/>
</dbReference>
<dbReference type="InterPro" id="IPR011683">
    <property type="entry name" value="Glyco_hydro_53"/>
</dbReference>
<reference evidence="9 10" key="1">
    <citation type="submission" date="2020-08" db="EMBL/GenBank/DDBJ databases">
        <title>The Agave Microbiome: Exploring the role of microbial communities in plant adaptations to desert environments.</title>
        <authorList>
            <person name="Partida-Martinez L.P."/>
        </authorList>
    </citation>
    <scope>NUCLEOTIDE SEQUENCE [LARGE SCALE GENOMIC DNA]</scope>
    <source>
        <strain evidence="9 10">RAS26</strain>
    </source>
</reference>
<proteinExistence type="inferred from homology"/>
<dbReference type="Pfam" id="PF16640">
    <property type="entry name" value="Big_3_5"/>
    <property type="match status" value="1"/>
</dbReference>
<dbReference type="GO" id="GO:0045490">
    <property type="term" value="P:pectin catabolic process"/>
    <property type="evidence" value="ECO:0007669"/>
    <property type="project" value="TreeGrafter"/>
</dbReference>
<reference evidence="9 10" key="2">
    <citation type="submission" date="2020-08" db="EMBL/GenBank/DDBJ databases">
        <authorList>
            <person name="Partida-Martinez L."/>
            <person name="Huntemann M."/>
            <person name="Clum A."/>
            <person name="Wang J."/>
            <person name="Palaniappan K."/>
            <person name="Ritter S."/>
            <person name="Chen I.-M."/>
            <person name="Stamatis D."/>
            <person name="Reddy T."/>
            <person name="O'Malley R."/>
            <person name="Daum C."/>
            <person name="Shapiro N."/>
            <person name="Ivanova N."/>
            <person name="Kyrpides N."/>
            <person name="Woyke T."/>
        </authorList>
    </citation>
    <scope>NUCLEOTIDE SEQUENCE [LARGE SCALE GENOMIC DNA]</scope>
    <source>
        <strain evidence="9 10">RAS26</strain>
    </source>
</reference>
<evidence type="ECO:0000256" key="7">
    <source>
        <dbReference type="SAM" id="MobiDB-lite"/>
    </source>
</evidence>
<dbReference type="GO" id="GO:0031218">
    <property type="term" value="F:arabinogalactan endo-1,4-beta-galactosidase activity"/>
    <property type="evidence" value="ECO:0007669"/>
    <property type="project" value="UniProtKB-EC"/>
</dbReference>
<dbReference type="EC" id="3.2.1.89" evidence="3 6"/>
<dbReference type="InterPro" id="IPR013783">
    <property type="entry name" value="Ig-like_fold"/>
</dbReference>
<sequence length="674" mass="70135">MRLDPRPDRPAGTTRPEVTARTADPRTRTARRTRAAAAVLTAAALAASGAAAAPTATAAAPAPAALVNPGFEQGLDGWTVTSTSGATAAAKVSAPGRGDSAGRLTHWADAPYAVRTAQQVGGLSTGWWTVSAWVKSGGALDATTLGLLDCAGQDPADVTTTTPLTEQDDAWVRLAVSAWVDDATCTVAITTDGPAGAWADVDDVELTPGRVTRDVRGGDLSGLAKNEAYGATYADADGRPGDPVELLADAGMNLGRLKVWVDPADGWNDTDDVVATARRIEAAGIDLLVDFHYSDRWTDPGAQGVPAAWQGLSPAAMADAVHDHTREVLDALQAAGITADYVQVGNEINPGMLWPWGQTWDVDTSDGVTGAQWDNLAAFLTAGATAVKEVSAETQVILHLTNINNGIGGLTWWFDEVTARAVPFDLIGLSYYGYWHGSLADLQEAVTVLSDRYDRDVLVVETAYPFTLEDDAPAWENVIDVPTELVAGYPATPQGQAAAFRAVQDAVASAPGGRGIGTVYWEPAWTAVAGNGWDPADPSSGNAWENQALFGFDGRLLPAAAELAPDTAQPATRRTSTVRLRLTPTTVTAGRAATVAVEIRSKGHVRPSGTVVVAEAGVELARVTLDGTRSGAVRVALPVLSAGTHRLTATYSGDAALLGATSDAERLTVRAPRS</sequence>
<protein>
    <recommendedName>
        <fullName evidence="3 6">Arabinogalactan endo-beta-1,4-galactanase</fullName>
        <ecNumber evidence="3 6">3.2.1.89</ecNumber>
    </recommendedName>
</protein>
<dbReference type="InterPro" id="IPR006311">
    <property type="entry name" value="TAT_signal"/>
</dbReference>
<evidence type="ECO:0000313" key="9">
    <source>
        <dbReference type="EMBL" id="MBB2924674.1"/>
    </source>
</evidence>
<dbReference type="Gene3D" id="3.20.20.80">
    <property type="entry name" value="Glycosidases"/>
    <property type="match status" value="1"/>
</dbReference>
<keyword evidence="5 6" id="KW-0326">Glycosidase</keyword>
<evidence type="ECO:0000256" key="5">
    <source>
        <dbReference type="ARBA" id="ARBA00023295"/>
    </source>
</evidence>
<keyword evidence="4 6" id="KW-0378">Hydrolase</keyword>
<evidence type="ECO:0000256" key="2">
    <source>
        <dbReference type="ARBA" id="ARBA00010687"/>
    </source>
</evidence>
<dbReference type="AlphaFoldDB" id="A0A7W4UI92"/>
<dbReference type="Proteomes" id="UP000518206">
    <property type="component" value="Unassembled WGS sequence"/>
</dbReference>
<evidence type="ECO:0000256" key="3">
    <source>
        <dbReference type="ARBA" id="ARBA00012556"/>
    </source>
</evidence>
<comment type="catalytic activity">
    <reaction evidence="1 6">
        <text>The enzyme specifically hydrolyzes (1-&gt;4)-beta-D-galactosidic linkages in type I arabinogalactans.</text>
        <dbReference type="EC" id="3.2.1.89"/>
    </reaction>
</comment>
<organism evidence="9 10">
    <name type="scientific">Cellulomonas cellasea</name>
    <dbReference type="NCBI Taxonomy" id="43670"/>
    <lineage>
        <taxon>Bacteria</taxon>
        <taxon>Bacillati</taxon>
        <taxon>Actinomycetota</taxon>
        <taxon>Actinomycetes</taxon>
        <taxon>Micrococcales</taxon>
        <taxon>Cellulomonadaceae</taxon>
        <taxon>Cellulomonas</taxon>
    </lineage>
</organism>
<accession>A0A7W4UI92</accession>
<dbReference type="PANTHER" id="PTHR34983">
    <property type="entry name" value="ARABINOGALACTAN ENDO-BETA-1,4-GALACTANASE A"/>
    <property type="match status" value="1"/>
</dbReference>
<dbReference type="Gene3D" id="2.60.40.10">
    <property type="entry name" value="Immunoglobulins"/>
    <property type="match status" value="1"/>
</dbReference>
<evidence type="ECO:0000256" key="6">
    <source>
        <dbReference type="RuleBase" id="RU361192"/>
    </source>
</evidence>
<dbReference type="InterPro" id="IPR017853">
    <property type="entry name" value="GH"/>
</dbReference>
<feature type="region of interest" description="Disordered" evidence="7">
    <location>
        <begin position="1"/>
        <end position="31"/>
    </location>
</feature>
<evidence type="ECO:0000313" key="10">
    <source>
        <dbReference type="Proteomes" id="UP000518206"/>
    </source>
</evidence>
<dbReference type="SUPFAM" id="SSF51445">
    <property type="entry name" value="(Trans)glycosidases"/>
    <property type="match status" value="1"/>
</dbReference>